<comment type="caution">
    <text evidence="2">The sequence shown here is derived from an EMBL/GenBank/DDBJ whole genome shotgun (WGS) entry which is preliminary data.</text>
</comment>
<dbReference type="SUPFAM" id="SSF51735">
    <property type="entry name" value="NAD(P)-binding Rossmann-fold domains"/>
    <property type="match status" value="1"/>
</dbReference>
<feature type="domain" description="NAD-dependent epimerase/dehydratase" evidence="1">
    <location>
        <begin position="76"/>
        <end position="183"/>
    </location>
</feature>
<proteinExistence type="predicted"/>
<protein>
    <submittedName>
        <fullName evidence="2">SDR family oxidoreductase</fullName>
    </submittedName>
</protein>
<reference evidence="3" key="1">
    <citation type="journal article" date="2019" name="Int. J. Syst. Evol. Microbiol.">
        <title>The Global Catalogue of Microorganisms (GCM) 10K type strain sequencing project: providing services to taxonomists for standard genome sequencing and annotation.</title>
        <authorList>
            <consortium name="The Broad Institute Genomics Platform"/>
            <consortium name="The Broad Institute Genome Sequencing Center for Infectious Disease"/>
            <person name="Wu L."/>
            <person name="Ma J."/>
        </authorList>
    </citation>
    <scope>NUCLEOTIDE SEQUENCE [LARGE SCALE GENOMIC DNA]</scope>
    <source>
        <strain evidence="3">JCM 9377</strain>
    </source>
</reference>
<gene>
    <name evidence="2" type="ORF">GCM10010468_02470</name>
</gene>
<sequence>MGRAVVEEGSRTGWKVTTFNRGTHPAPEGVTALRGDRLADLSALERGEWDLVVDTWSHAPSAVRASARLLAGRAGHYSYVSTRSVYAFPTPADAAEDAPLVEGDPGGGESGYDVMKRGSELAVEESFGDRAAFVRAGLILGPHENIGRLPWWLTRIARGGPVLAPGPADGGIQFVDARDLAAWTLANPSFSGPCDLVSPVGHASMRDLLEACVAATGSDADLRWTDPETILAAGVEPWTELPCWIPPGPGHDGMHGSDVSLALSTGLRCRPVTETVADTWTWLRSIGGRAPQRPDRPPVGLTAETERRVLAL</sequence>
<accession>A0ABP6PYS1</accession>
<keyword evidence="3" id="KW-1185">Reference proteome</keyword>
<evidence type="ECO:0000313" key="2">
    <source>
        <dbReference type="EMBL" id="GAA3193256.1"/>
    </source>
</evidence>
<dbReference type="InterPro" id="IPR001509">
    <property type="entry name" value="Epimerase_deHydtase"/>
</dbReference>
<dbReference type="EMBL" id="BAAAUV010000001">
    <property type="protein sequence ID" value="GAA3193256.1"/>
    <property type="molecule type" value="Genomic_DNA"/>
</dbReference>
<evidence type="ECO:0000313" key="3">
    <source>
        <dbReference type="Proteomes" id="UP001501237"/>
    </source>
</evidence>
<dbReference type="Proteomes" id="UP001501237">
    <property type="component" value="Unassembled WGS sequence"/>
</dbReference>
<dbReference type="Pfam" id="PF01370">
    <property type="entry name" value="Epimerase"/>
    <property type="match status" value="1"/>
</dbReference>
<dbReference type="Gene3D" id="3.40.50.720">
    <property type="entry name" value="NAD(P)-binding Rossmann-like Domain"/>
    <property type="match status" value="1"/>
</dbReference>
<dbReference type="InterPro" id="IPR036291">
    <property type="entry name" value="NAD(P)-bd_dom_sf"/>
</dbReference>
<evidence type="ECO:0000259" key="1">
    <source>
        <dbReference type="Pfam" id="PF01370"/>
    </source>
</evidence>
<name>A0ABP6PYS1_9ACTN</name>
<organism evidence="2 3">
    <name type="scientific">Actinocorallia longicatena</name>
    <dbReference type="NCBI Taxonomy" id="111803"/>
    <lineage>
        <taxon>Bacteria</taxon>
        <taxon>Bacillati</taxon>
        <taxon>Actinomycetota</taxon>
        <taxon>Actinomycetes</taxon>
        <taxon>Streptosporangiales</taxon>
        <taxon>Thermomonosporaceae</taxon>
        <taxon>Actinocorallia</taxon>
    </lineage>
</organism>